<protein>
    <submittedName>
        <fullName evidence="1">Molecular chaperone GrpE</fullName>
    </submittedName>
</protein>
<gene>
    <name evidence="1" type="ORF">SAMN05443575_0829</name>
</gene>
<dbReference type="RefSeq" id="WP_073386234.1">
    <property type="nucleotide sequence ID" value="NZ_FQVU01000001.1"/>
</dbReference>
<dbReference type="EMBL" id="FQVU01000001">
    <property type="protein sequence ID" value="SHF75959.1"/>
    <property type="molecule type" value="Genomic_DNA"/>
</dbReference>
<organism evidence="1 2">
    <name type="scientific">Jatrophihabitans endophyticus</name>
    <dbReference type="NCBI Taxonomy" id="1206085"/>
    <lineage>
        <taxon>Bacteria</taxon>
        <taxon>Bacillati</taxon>
        <taxon>Actinomycetota</taxon>
        <taxon>Actinomycetes</taxon>
        <taxon>Jatrophihabitantales</taxon>
        <taxon>Jatrophihabitantaceae</taxon>
        <taxon>Jatrophihabitans</taxon>
    </lineage>
</organism>
<keyword evidence="2" id="KW-1185">Reference proteome</keyword>
<dbReference type="Proteomes" id="UP000186132">
    <property type="component" value="Unassembled WGS sequence"/>
</dbReference>
<evidence type="ECO:0000313" key="2">
    <source>
        <dbReference type="Proteomes" id="UP000186132"/>
    </source>
</evidence>
<dbReference type="AlphaFoldDB" id="A0A1M5E9Q4"/>
<reference evidence="1 2" key="1">
    <citation type="submission" date="2016-11" db="EMBL/GenBank/DDBJ databases">
        <authorList>
            <person name="Jaros S."/>
            <person name="Januszkiewicz K."/>
            <person name="Wedrychowicz H."/>
        </authorList>
    </citation>
    <scope>NUCLEOTIDE SEQUENCE [LARGE SCALE GENOMIC DNA]</scope>
    <source>
        <strain evidence="1 2">DSM 45627</strain>
    </source>
</reference>
<dbReference type="STRING" id="1206085.SAMN05443575_0829"/>
<sequence length="154" mass="16223">MSEPSLQDLADAVTDLGRVVARQGASLDRLVDDARAAAARERAGADVALLVDLAALHRDARACAETARAARDRTAFTAIATGLERLLAGRGGTLVTPSVDDAFDAATMEAAEVVATGDRRLDRTVDSVREPGLSLPATGRSVRPARVVVRRHRD</sequence>
<name>A0A1M5E9Q4_9ACTN</name>
<proteinExistence type="predicted"/>
<accession>A0A1M5E9Q4</accession>
<evidence type="ECO:0000313" key="1">
    <source>
        <dbReference type="EMBL" id="SHF75959.1"/>
    </source>
</evidence>